<evidence type="ECO:0000256" key="1">
    <source>
        <dbReference type="ARBA" id="ARBA00022737"/>
    </source>
</evidence>
<evidence type="ECO:0000259" key="5">
    <source>
        <dbReference type="PROSITE" id="PS50011"/>
    </source>
</evidence>
<proteinExistence type="predicted"/>
<feature type="transmembrane region" description="Helical" evidence="3">
    <location>
        <begin position="347"/>
        <end position="372"/>
    </location>
</feature>
<sequence>MAGGRRRALSPRSLFPLALVLMLAGVTNALARSLQPGPLVGRALLQQTPTSPAEALVLQELRLSLHVRDEEWSAAADPCSSWKGIVCENGHVVEISLSKLGRALSSCKPWTSSSDAIQRLPFLRSFNASGVSSQLGPLPVWIGDMVSLEVLDLMSSSLNGSIPSSLGNISKIRMLRLANNNLTGSIPPALGNLSKLQVLDLAGNKLQGVIPEALGNLWELQELNLSFNLLRGHIPGELGRLRCLQRLLLSNNLLHGAVPPFLALRRFSVLDLSGNLLIGRWPRVEQPDTRVPSSGNCLIPSFVLGQRLLSGCSNMLRENGFIRHRILKELLQFPSNSTSSSENDNHLAAILGGVFGGLGLIILVAVFVFYVIQHERRAEARRRARRAAKKRVNSVINGLKPLGGRSINVNRLGEAFSYSQLQQCTGNFDLSNIIMVGHTGELYKGVVHGNVHVVVKRIDVNRFKKEWYISELEFFSRISHPRVVPLLGHCLDREDEKLLVYKYMPNGDLAYALHRMDSPARPEEVLQSLDWITRLKIATGAAEALVYLHHECTPPLVHRDVKASSILLDDRYEVRLGSLSDVRIQQGENHSGVISRFLRISRSSEQGEAGASGSPTASCSYDVFCFGKVLLELVSGKLGISGSVDPGADAWIDWALPLIDVHDREPLLKLMDPSLIVDEDLMEEVWATAIIAKSCLVTKPSRRPNMKHILKALENPQKVVRDDYSGPLKSRHSSYGSWNSALFGGWRHCSSENVFGFPGSLREEQYEQNPRGIPSGPGEDSRQQYRTSGSREIYPAAAVVSSPPNQDSDETES</sequence>
<evidence type="ECO:0000256" key="2">
    <source>
        <dbReference type="SAM" id="MobiDB-lite"/>
    </source>
</evidence>
<keyword evidence="3" id="KW-0812">Transmembrane</keyword>
<organism evidence="6 7">
    <name type="scientific">Riccia fluitans</name>
    <dbReference type="NCBI Taxonomy" id="41844"/>
    <lineage>
        <taxon>Eukaryota</taxon>
        <taxon>Viridiplantae</taxon>
        <taxon>Streptophyta</taxon>
        <taxon>Embryophyta</taxon>
        <taxon>Marchantiophyta</taxon>
        <taxon>Marchantiopsida</taxon>
        <taxon>Marchantiidae</taxon>
        <taxon>Marchantiales</taxon>
        <taxon>Ricciaceae</taxon>
        <taxon>Riccia</taxon>
    </lineage>
</organism>
<dbReference type="Gene3D" id="3.80.10.10">
    <property type="entry name" value="Ribonuclease Inhibitor"/>
    <property type="match status" value="1"/>
</dbReference>
<dbReference type="InterPro" id="IPR046959">
    <property type="entry name" value="PRK1-6/SRF4-like"/>
</dbReference>
<evidence type="ECO:0000256" key="3">
    <source>
        <dbReference type="SAM" id="Phobius"/>
    </source>
</evidence>
<dbReference type="FunFam" id="1.10.510.10:FF:000448">
    <property type="entry name" value="Putative LRR receptor-like serine/threonine-protein kinase"/>
    <property type="match status" value="1"/>
</dbReference>
<dbReference type="SUPFAM" id="SSF56112">
    <property type="entry name" value="Protein kinase-like (PK-like)"/>
    <property type="match status" value="1"/>
</dbReference>
<evidence type="ECO:0000256" key="4">
    <source>
        <dbReference type="SAM" id="SignalP"/>
    </source>
</evidence>
<comment type="caution">
    <text evidence="6">The sequence shown here is derived from an EMBL/GenBank/DDBJ whole genome shotgun (WGS) entry which is preliminary data.</text>
</comment>
<evidence type="ECO:0000313" key="7">
    <source>
        <dbReference type="Proteomes" id="UP001605036"/>
    </source>
</evidence>
<keyword evidence="4" id="KW-0732">Signal</keyword>
<keyword evidence="1" id="KW-0677">Repeat</keyword>
<dbReference type="EMBL" id="JBHFFA010000008">
    <property type="protein sequence ID" value="KAL2610402.1"/>
    <property type="molecule type" value="Genomic_DNA"/>
</dbReference>
<dbReference type="InterPro" id="IPR000719">
    <property type="entry name" value="Prot_kinase_dom"/>
</dbReference>
<feature type="signal peptide" evidence="4">
    <location>
        <begin position="1"/>
        <end position="31"/>
    </location>
</feature>
<evidence type="ECO:0000313" key="6">
    <source>
        <dbReference type="EMBL" id="KAL2610402.1"/>
    </source>
</evidence>
<dbReference type="PANTHER" id="PTHR48007:SF81">
    <property type="entry name" value="PROTEIN KINASE DOMAIN-CONTAINING PROTEIN"/>
    <property type="match status" value="1"/>
</dbReference>
<protein>
    <recommendedName>
        <fullName evidence="5">Protein kinase domain-containing protein</fullName>
    </recommendedName>
</protein>
<reference evidence="6 7" key="1">
    <citation type="submission" date="2024-09" db="EMBL/GenBank/DDBJ databases">
        <title>Chromosome-scale assembly of Riccia fluitans.</title>
        <authorList>
            <person name="Paukszto L."/>
            <person name="Sawicki J."/>
            <person name="Karawczyk K."/>
            <person name="Piernik-Szablinska J."/>
            <person name="Szczecinska M."/>
            <person name="Mazdziarz M."/>
        </authorList>
    </citation>
    <scope>NUCLEOTIDE SEQUENCE [LARGE SCALE GENOMIC DNA]</scope>
    <source>
        <strain evidence="6">Rf_01</strain>
        <tissue evidence="6">Aerial parts of the thallus</tissue>
    </source>
</reference>
<gene>
    <name evidence="6" type="ORF">R1flu_028975</name>
</gene>
<dbReference type="FunFam" id="3.80.10.10:FF:000383">
    <property type="entry name" value="Leucine-rich repeat receptor protein kinase EMS1"/>
    <property type="match status" value="1"/>
</dbReference>
<feature type="region of interest" description="Disordered" evidence="2">
    <location>
        <begin position="764"/>
        <end position="813"/>
    </location>
</feature>
<dbReference type="FunFam" id="3.30.200.20:FF:000433">
    <property type="entry name" value="Predicted protein"/>
    <property type="match status" value="1"/>
</dbReference>
<keyword evidence="7" id="KW-1185">Reference proteome</keyword>
<dbReference type="Proteomes" id="UP001605036">
    <property type="component" value="Unassembled WGS sequence"/>
</dbReference>
<dbReference type="Pfam" id="PF23598">
    <property type="entry name" value="LRR_14"/>
    <property type="match status" value="1"/>
</dbReference>
<accession>A0ABD1XN71</accession>
<dbReference type="AlphaFoldDB" id="A0ABD1XN71"/>
<dbReference type="InterPro" id="IPR032675">
    <property type="entry name" value="LRR_dom_sf"/>
</dbReference>
<dbReference type="PROSITE" id="PS50011">
    <property type="entry name" value="PROTEIN_KINASE_DOM"/>
    <property type="match status" value="1"/>
</dbReference>
<keyword evidence="3" id="KW-0472">Membrane</keyword>
<name>A0ABD1XN71_9MARC</name>
<dbReference type="Gene3D" id="3.30.200.20">
    <property type="entry name" value="Phosphorylase Kinase, domain 1"/>
    <property type="match status" value="1"/>
</dbReference>
<dbReference type="InterPro" id="IPR001245">
    <property type="entry name" value="Ser-Thr/Tyr_kinase_cat_dom"/>
</dbReference>
<dbReference type="GO" id="GO:0004674">
    <property type="term" value="F:protein serine/threonine kinase activity"/>
    <property type="evidence" value="ECO:0007669"/>
    <property type="project" value="UniProtKB-EC"/>
</dbReference>
<feature type="domain" description="Protein kinase" evidence="5">
    <location>
        <begin position="428"/>
        <end position="720"/>
    </location>
</feature>
<feature type="chain" id="PRO_5044841676" description="Protein kinase domain-containing protein" evidence="4">
    <location>
        <begin position="32"/>
        <end position="813"/>
    </location>
</feature>
<dbReference type="InterPro" id="IPR011009">
    <property type="entry name" value="Kinase-like_dom_sf"/>
</dbReference>
<dbReference type="PANTHER" id="PTHR48007">
    <property type="entry name" value="LEUCINE-RICH REPEAT RECEPTOR-LIKE PROTEIN KINASE PXC1"/>
    <property type="match status" value="1"/>
</dbReference>
<dbReference type="Gene3D" id="1.10.510.10">
    <property type="entry name" value="Transferase(Phosphotransferase) domain 1"/>
    <property type="match status" value="1"/>
</dbReference>
<dbReference type="SUPFAM" id="SSF52058">
    <property type="entry name" value="L domain-like"/>
    <property type="match status" value="1"/>
</dbReference>
<dbReference type="Pfam" id="PF07714">
    <property type="entry name" value="PK_Tyr_Ser-Thr"/>
    <property type="match status" value="1"/>
</dbReference>
<dbReference type="InterPro" id="IPR055414">
    <property type="entry name" value="LRR_R13L4/SHOC2-like"/>
</dbReference>
<keyword evidence="3" id="KW-1133">Transmembrane helix</keyword>